<accession>A0A4P8XWR6</accession>
<dbReference type="Proteomes" id="UP000301475">
    <property type="component" value="Chromosome"/>
</dbReference>
<dbReference type="AlphaFoldDB" id="A0A4P8XWR6"/>
<dbReference type="EMBL" id="CP039381">
    <property type="protein sequence ID" value="QCT06440.1"/>
    <property type="molecule type" value="Genomic_DNA"/>
</dbReference>
<proteinExistence type="predicted"/>
<protein>
    <submittedName>
        <fullName evidence="1">Uncharacterized protein</fullName>
    </submittedName>
</protein>
<dbReference type="RefSeq" id="WP_138156515.1">
    <property type="nucleotide sequence ID" value="NZ_CP039381.1"/>
</dbReference>
<dbReference type="KEGG" id="ruj:E5Z56_03310"/>
<gene>
    <name evidence="1" type="ORF">E5Z56_03310</name>
</gene>
<organism evidence="1 2">
    <name type="scientific">Ruminococcus bovis</name>
    <dbReference type="NCBI Taxonomy" id="2564099"/>
    <lineage>
        <taxon>Bacteria</taxon>
        <taxon>Bacillati</taxon>
        <taxon>Bacillota</taxon>
        <taxon>Clostridia</taxon>
        <taxon>Eubacteriales</taxon>
        <taxon>Oscillospiraceae</taxon>
        <taxon>Ruminococcus</taxon>
    </lineage>
</organism>
<sequence length="131" mass="14588">MKKSNEFMEMLPRLLQAMKNVNDAGYVGVLSKEGADKLCHITKTLQKILKNSKGISISQKPYVIFNAVGILVSFDEIIMNKEQISSFVSLLGKYQLDPEQIPLDMVSFHGGGLNFMVHDCYNITVGGCENE</sequence>
<evidence type="ECO:0000313" key="2">
    <source>
        <dbReference type="Proteomes" id="UP000301475"/>
    </source>
</evidence>
<reference evidence="1 2" key="1">
    <citation type="submission" date="2019-04" db="EMBL/GenBank/DDBJ databases">
        <authorList>
            <person name="Embree M."/>
            <person name="Gaffney J.R."/>
        </authorList>
    </citation>
    <scope>NUCLEOTIDE SEQUENCE [LARGE SCALE GENOMIC DNA]</scope>
    <source>
        <strain evidence="1 2">JE7A12</strain>
    </source>
</reference>
<keyword evidence="2" id="KW-1185">Reference proteome</keyword>
<evidence type="ECO:0000313" key="1">
    <source>
        <dbReference type="EMBL" id="QCT06440.1"/>
    </source>
</evidence>
<name>A0A4P8XWR6_9FIRM</name>